<protein>
    <recommendedName>
        <fullName evidence="3">Type II toxin-antitoxin system RelE/ParE family toxin</fullName>
    </recommendedName>
</protein>
<dbReference type="STRING" id="1335757.SPICUR_09190"/>
<dbReference type="HOGENOM" id="CLU_1905446_0_0_6"/>
<name>U5T5G2_9GAMM</name>
<evidence type="ECO:0000313" key="2">
    <source>
        <dbReference type="Proteomes" id="UP000017640"/>
    </source>
</evidence>
<dbReference type="KEGG" id="spiu:SPICUR_09190"/>
<reference evidence="1 2" key="1">
    <citation type="journal article" date="2013" name="BMC Genomics">
        <title>Genomes of "Spiribacter", a streamlined, successful halophilic bacterium.</title>
        <authorList>
            <person name="Lopez-Perez M."/>
            <person name="Ghai R."/>
            <person name="Leon M.J."/>
            <person name="Rodriguez-Olmos A."/>
            <person name="Copa-Patino J.L."/>
            <person name="Soliveri J."/>
            <person name="Sanchez-Porro C."/>
            <person name="Ventosa A."/>
            <person name="Rodriguez-Valera F."/>
        </authorList>
    </citation>
    <scope>NUCLEOTIDE SEQUENCE [LARGE SCALE GENOMIC DNA]</scope>
    <source>
        <strain evidence="1 2">UAH-SP71</strain>
    </source>
</reference>
<evidence type="ECO:0008006" key="3">
    <source>
        <dbReference type="Google" id="ProtNLM"/>
    </source>
</evidence>
<dbReference type="eggNOG" id="COG4679">
    <property type="taxonomic scope" value="Bacteria"/>
</dbReference>
<dbReference type="EMBL" id="CP005990">
    <property type="protein sequence ID" value="AGY92759.1"/>
    <property type="molecule type" value="Genomic_DNA"/>
</dbReference>
<gene>
    <name evidence="1" type="ORF">SPICUR_09190</name>
</gene>
<dbReference type="AlphaFoldDB" id="U5T5G2"/>
<dbReference type="InterPro" id="IPR009241">
    <property type="entry name" value="HigB-like"/>
</dbReference>
<sequence length="133" mass="15367">MHLLKMPWKGKFELLAVCRDRGDCLLLEFFDELEANLVKDRDRMVSLLEKAAISGPPRHNTDASKRLDDGVYEFIRGSLRVLWYYDSGRVIVCTHGFVKKGQKTPRQEIGTAKRYMAQYQAAKRDNTLEVSDE</sequence>
<evidence type="ECO:0000313" key="1">
    <source>
        <dbReference type="EMBL" id="AGY92759.1"/>
    </source>
</evidence>
<dbReference type="Pfam" id="PF05973">
    <property type="entry name" value="Gp49"/>
    <property type="match status" value="1"/>
</dbReference>
<dbReference type="RefSeq" id="WP_023368277.1">
    <property type="nucleotide sequence ID" value="NC_022664.1"/>
</dbReference>
<accession>U5T5G2</accession>
<dbReference type="OrthoDB" id="3233388at2"/>
<keyword evidence="2" id="KW-1185">Reference proteome</keyword>
<organism evidence="1 2">
    <name type="scientific">Spiribacter curvatus</name>
    <dbReference type="NCBI Taxonomy" id="1335757"/>
    <lineage>
        <taxon>Bacteria</taxon>
        <taxon>Pseudomonadati</taxon>
        <taxon>Pseudomonadota</taxon>
        <taxon>Gammaproteobacteria</taxon>
        <taxon>Chromatiales</taxon>
        <taxon>Ectothiorhodospiraceae</taxon>
        <taxon>Spiribacter</taxon>
    </lineage>
</organism>
<dbReference type="Proteomes" id="UP000017640">
    <property type="component" value="Chromosome"/>
</dbReference>
<proteinExistence type="predicted"/>